<comment type="caution">
    <text evidence="4">The sequence shown here is derived from an EMBL/GenBank/DDBJ whole genome shotgun (WGS) entry which is preliminary data.</text>
</comment>
<evidence type="ECO:0000313" key="5">
    <source>
        <dbReference type="Proteomes" id="UP001597055"/>
    </source>
</evidence>
<protein>
    <submittedName>
        <fullName evidence="4">Polysaccharide deacetylase family protein</fullName>
        <ecNumber evidence="4">3.-.-.-</ecNumber>
    </submittedName>
</protein>
<dbReference type="InterPro" id="IPR002509">
    <property type="entry name" value="NODB_dom"/>
</dbReference>
<dbReference type="InterPro" id="IPR050248">
    <property type="entry name" value="Polysacc_deacetylase_ArnD"/>
</dbReference>
<dbReference type="GO" id="GO:0016787">
    <property type="term" value="F:hydrolase activity"/>
    <property type="evidence" value="ECO:0007669"/>
    <property type="project" value="UniProtKB-KW"/>
</dbReference>
<dbReference type="RefSeq" id="WP_204978005.1">
    <property type="nucleotide sequence ID" value="NZ_JBHTII010000001.1"/>
</dbReference>
<organism evidence="4 5">
    <name type="scientific">Microbacterium insulae</name>
    <dbReference type="NCBI Taxonomy" id="483014"/>
    <lineage>
        <taxon>Bacteria</taxon>
        <taxon>Bacillati</taxon>
        <taxon>Actinomycetota</taxon>
        <taxon>Actinomycetes</taxon>
        <taxon>Micrococcales</taxon>
        <taxon>Microbacteriaceae</taxon>
        <taxon>Microbacterium</taxon>
    </lineage>
</organism>
<dbReference type="PROSITE" id="PS51677">
    <property type="entry name" value="NODB"/>
    <property type="match status" value="1"/>
</dbReference>
<proteinExistence type="predicted"/>
<dbReference type="EMBL" id="JBHTII010000001">
    <property type="protein sequence ID" value="MFD0790261.1"/>
    <property type="molecule type" value="Genomic_DNA"/>
</dbReference>
<keyword evidence="1" id="KW-0479">Metal-binding</keyword>
<sequence length="257" mass="27430">MRVTLTFDNGPHPVGTPLVLDELGRRGIPAMFFVIGAKAVGAHRALVARAASEGHVIGNHTWSHSGPLGELRPPGAARDEILRAQAAIASFASDPPLFRPVGAAPGGIIDRRLLNDEAAAVLRDGGYTTALWNVLPGDWLNPRGWAAPARDRCRTVDHGVVVLHDSYPDGLAHLPGFLDALIDDGAEFCLELAPECTPMVAGRPGPCFDELVTTVFPQEAADSSHPSTSSVDIPEDRNVMRAMRAPGYRPGDFEEEL</sequence>
<dbReference type="CDD" id="cd10917">
    <property type="entry name" value="CE4_NodB_like_6s_7s"/>
    <property type="match status" value="1"/>
</dbReference>
<gene>
    <name evidence="4" type="ORF">ACFQ0P_07625</name>
</gene>
<feature type="domain" description="NodB homology" evidence="3">
    <location>
        <begin position="1"/>
        <end position="189"/>
    </location>
</feature>
<dbReference type="InterPro" id="IPR011330">
    <property type="entry name" value="Glyco_hydro/deAcase_b/a-brl"/>
</dbReference>
<dbReference type="EC" id="3.-.-.-" evidence="4"/>
<evidence type="ECO:0000259" key="3">
    <source>
        <dbReference type="PROSITE" id="PS51677"/>
    </source>
</evidence>
<evidence type="ECO:0000256" key="1">
    <source>
        <dbReference type="ARBA" id="ARBA00022723"/>
    </source>
</evidence>
<accession>A0ABW3AHK2</accession>
<dbReference type="Gene3D" id="3.20.20.370">
    <property type="entry name" value="Glycoside hydrolase/deacetylase"/>
    <property type="match status" value="1"/>
</dbReference>
<dbReference type="SUPFAM" id="SSF88713">
    <property type="entry name" value="Glycoside hydrolase/deacetylase"/>
    <property type="match status" value="1"/>
</dbReference>
<reference evidence="5" key="1">
    <citation type="journal article" date="2019" name="Int. J. Syst. Evol. Microbiol.">
        <title>The Global Catalogue of Microorganisms (GCM) 10K type strain sequencing project: providing services to taxonomists for standard genome sequencing and annotation.</title>
        <authorList>
            <consortium name="The Broad Institute Genomics Platform"/>
            <consortium name="The Broad Institute Genome Sequencing Center for Infectious Disease"/>
            <person name="Wu L."/>
            <person name="Ma J."/>
        </authorList>
    </citation>
    <scope>NUCLEOTIDE SEQUENCE [LARGE SCALE GENOMIC DNA]</scope>
    <source>
        <strain evidence="5">CCUG 54523</strain>
    </source>
</reference>
<keyword evidence="2 4" id="KW-0378">Hydrolase</keyword>
<evidence type="ECO:0000313" key="4">
    <source>
        <dbReference type="EMBL" id="MFD0790261.1"/>
    </source>
</evidence>
<keyword evidence="5" id="KW-1185">Reference proteome</keyword>
<evidence type="ECO:0000256" key="2">
    <source>
        <dbReference type="ARBA" id="ARBA00022801"/>
    </source>
</evidence>
<dbReference type="Pfam" id="PF01522">
    <property type="entry name" value="Polysacc_deac_1"/>
    <property type="match status" value="1"/>
</dbReference>
<dbReference type="PANTHER" id="PTHR10587">
    <property type="entry name" value="GLYCOSYL TRANSFERASE-RELATED"/>
    <property type="match status" value="1"/>
</dbReference>
<dbReference type="Proteomes" id="UP001597055">
    <property type="component" value="Unassembled WGS sequence"/>
</dbReference>
<name>A0ABW3AHK2_9MICO</name>
<dbReference type="PANTHER" id="PTHR10587:SF133">
    <property type="entry name" value="CHITIN DEACETYLASE 1-RELATED"/>
    <property type="match status" value="1"/>
</dbReference>